<dbReference type="Proteomes" id="UP001222325">
    <property type="component" value="Unassembled WGS sequence"/>
</dbReference>
<gene>
    <name evidence="1" type="ORF">B0H15DRAFT_952205</name>
    <name evidence="2" type="ORF">B0H15DRAFT_952208</name>
</gene>
<dbReference type="EMBL" id="JARJCN010000042">
    <property type="protein sequence ID" value="KAJ7083191.1"/>
    <property type="molecule type" value="Genomic_DNA"/>
</dbReference>
<reference evidence="2" key="1">
    <citation type="submission" date="2023-03" db="EMBL/GenBank/DDBJ databases">
        <title>Massive genome expansion in bonnet fungi (Mycena s.s.) driven by repeated elements and novel gene families across ecological guilds.</title>
        <authorList>
            <consortium name="Lawrence Berkeley National Laboratory"/>
            <person name="Harder C.B."/>
            <person name="Miyauchi S."/>
            <person name="Viragh M."/>
            <person name="Kuo A."/>
            <person name="Thoen E."/>
            <person name="Andreopoulos B."/>
            <person name="Lu D."/>
            <person name="Skrede I."/>
            <person name="Drula E."/>
            <person name="Henrissat B."/>
            <person name="Morin E."/>
            <person name="Kohler A."/>
            <person name="Barry K."/>
            <person name="LaButti K."/>
            <person name="Morin E."/>
            <person name="Salamov A."/>
            <person name="Lipzen A."/>
            <person name="Mereny Z."/>
            <person name="Hegedus B."/>
            <person name="Baldrian P."/>
            <person name="Stursova M."/>
            <person name="Weitz H."/>
            <person name="Taylor A."/>
            <person name="Grigoriev I.V."/>
            <person name="Nagy L.G."/>
            <person name="Martin F."/>
            <person name="Kauserud H."/>
        </authorList>
    </citation>
    <scope>NUCLEOTIDE SEQUENCE</scope>
    <source>
        <strain evidence="2">CBHHK173m</strain>
    </source>
</reference>
<keyword evidence="3" id="KW-1185">Reference proteome</keyword>
<evidence type="ECO:0000313" key="1">
    <source>
        <dbReference type="EMBL" id="KAJ7083188.1"/>
    </source>
</evidence>
<name>A0AAD6XRW2_9AGAR</name>
<proteinExistence type="predicted"/>
<dbReference type="EMBL" id="JARJCN010000042">
    <property type="protein sequence ID" value="KAJ7083188.1"/>
    <property type="molecule type" value="Genomic_DNA"/>
</dbReference>
<protein>
    <submittedName>
        <fullName evidence="2">Uncharacterized protein</fullName>
    </submittedName>
</protein>
<evidence type="ECO:0000313" key="2">
    <source>
        <dbReference type="EMBL" id="KAJ7083191.1"/>
    </source>
</evidence>
<dbReference type="AlphaFoldDB" id="A0AAD6XRW2"/>
<comment type="caution">
    <text evidence="2">The sequence shown here is derived from an EMBL/GenBank/DDBJ whole genome shotgun (WGS) entry which is preliminary data.</text>
</comment>
<evidence type="ECO:0000313" key="3">
    <source>
        <dbReference type="Proteomes" id="UP001222325"/>
    </source>
</evidence>
<organism evidence="2 3">
    <name type="scientific">Mycena belliarum</name>
    <dbReference type="NCBI Taxonomy" id="1033014"/>
    <lineage>
        <taxon>Eukaryota</taxon>
        <taxon>Fungi</taxon>
        <taxon>Dikarya</taxon>
        <taxon>Basidiomycota</taxon>
        <taxon>Agaricomycotina</taxon>
        <taxon>Agaricomycetes</taxon>
        <taxon>Agaricomycetidae</taxon>
        <taxon>Agaricales</taxon>
        <taxon>Marasmiineae</taxon>
        <taxon>Mycenaceae</taxon>
        <taxon>Mycena</taxon>
    </lineage>
</organism>
<accession>A0AAD6XRW2</accession>
<sequence length="237" mass="26817">MRHAPPAHGVMRRQSRCSGDPEAYPLRVVHLFNAPAIPPWRRRISFYAVFDVSDVFPTRRRGPPLYPPAGLMRPARRWGPDASPPLLSQFLIRILVSGDHYDAPDMPTLPHRFDVPGLLLKFQVEFSNSRRRCAPLPPALRRRCELSFRIRFTPERAVTDSALRVSAPRLSAGYLPAAVLSCRPPPGRFAFIALIRLASRAPTAIFIQVLRIPRPVLELSSPPRHRHSGLRFLKPLV</sequence>